<feature type="region of interest" description="Disordered" evidence="2">
    <location>
        <begin position="564"/>
        <end position="691"/>
    </location>
</feature>
<feature type="coiled-coil region" evidence="1">
    <location>
        <begin position="493"/>
        <end position="542"/>
    </location>
</feature>
<evidence type="ECO:0000256" key="1">
    <source>
        <dbReference type="SAM" id="Coils"/>
    </source>
</evidence>
<dbReference type="EMBL" id="AZBU02000001">
    <property type="protein sequence ID" value="TMS37071.1"/>
    <property type="molecule type" value="Genomic_DNA"/>
</dbReference>
<comment type="caution">
    <text evidence="3">The sequence shown here is derived from an EMBL/GenBank/DDBJ whole genome shotgun (WGS) entry which is preliminary data.</text>
</comment>
<reference evidence="3 4" key="1">
    <citation type="journal article" date="2015" name="Genome Biol.">
        <title>Comparative genomics of Steinernema reveals deeply conserved gene regulatory networks.</title>
        <authorList>
            <person name="Dillman A.R."/>
            <person name="Macchietto M."/>
            <person name="Porter C.F."/>
            <person name="Rogers A."/>
            <person name="Williams B."/>
            <person name="Antoshechkin I."/>
            <person name="Lee M.M."/>
            <person name="Goodwin Z."/>
            <person name="Lu X."/>
            <person name="Lewis E.E."/>
            <person name="Goodrich-Blair H."/>
            <person name="Stock S.P."/>
            <person name="Adams B.J."/>
            <person name="Sternberg P.W."/>
            <person name="Mortazavi A."/>
        </authorList>
    </citation>
    <scope>NUCLEOTIDE SEQUENCE [LARGE SCALE GENOMIC DNA]</scope>
    <source>
        <strain evidence="3 4">ALL</strain>
    </source>
</reference>
<dbReference type="STRING" id="34508.A0A4U8UUT0"/>
<feature type="compositionally biased region" description="Basic and acidic residues" evidence="2">
    <location>
        <begin position="638"/>
        <end position="661"/>
    </location>
</feature>
<feature type="region of interest" description="Disordered" evidence="2">
    <location>
        <begin position="277"/>
        <end position="314"/>
    </location>
</feature>
<evidence type="ECO:0000313" key="3">
    <source>
        <dbReference type="EMBL" id="TMS37071.1"/>
    </source>
</evidence>
<accession>A0A4U8UUT0</accession>
<name>A0A4U8UUT0_STECR</name>
<feature type="region of interest" description="Disordered" evidence="2">
    <location>
        <begin position="343"/>
        <end position="365"/>
    </location>
</feature>
<feature type="compositionally biased region" description="Low complexity" evidence="2">
    <location>
        <begin position="625"/>
        <end position="637"/>
    </location>
</feature>
<keyword evidence="1" id="KW-0175">Coiled coil</keyword>
<reference evidence="3 4" key="2">
    <citation type="journal article" date="2019" name="G3 (Bethesda)">
        <title>Hybrid Assembly of the Genome of the Entomopathogenic Nematode Steinernema carpocapsae Identifies the X-Chromosome.</title>
        <authorList>
            <person name="Serra L."/>
            <person name="Macchietto M."/>
            <person name="Macias-Munoz A."/>
            <person name="McGill C.J."/>
            <person name="Rodriguez I.M."/>
            <person name="Rodriguez B."/>
            <person name="Murad R."/>
            <person name="Mortazavi A."/>
        </authorList>
    </citation>
    <scope>NUCLEOTIDE SEQUENCE [LARGE SCALE GENOMIC DNA]</scope>
    <source>
        <strain evidence="3 4">ALL</strain>
    </source>
</reference>
<protein>
    <submittedName>
        <fullName evidence="3">Uncharacterized protein</fullName>
    </submittedName>
</protein>
<evidence type="ECO:0000256" key="2">
    <source>
        <dbReference type="SAM" id="MobiDB-lite"/>
    </source>
</evidence>
<sequence>MSGENAGWETFTQESSPALPQTAAHVSATGSPQSSFCDQSGSVPNSPSMSRETLPAVSSSVLQGEDIPTSSESSLKVEETRKKDNVDALFVERDSASPSSTVMQLESSVSQSPIGSSSKVVSISVASSTTVAVGCAPSALEQQITPTEIVKTAVKQSPVSKIAPWSSKGSVLIPPTGSVRAKYVIGGVDEGPTVRQHLQQQQFAQRQQKLQQQLALGKSTNAGAEAAAQALTNSLIQPGGNVRVTNPTQISAIRMQLTPANASSPPTVRHVLKVPAASVSAPPPRTDSPLWNPTSVKQESGDERPDSVASEGALPRASEAIVKAEAQWASPVETTPTFVSGSDISMLVKPGPSHSNGSEQPHSQSTLIHTEHGLVQLPPGAEIRSSLSGPVSLQTSLIIQTVPRLSGSNSLSNVLTTTNSSLSGPICTVINGSDANTQNKAFVGSSKIIQRIPRIVTAPPQNRDDKHYMRKIAFMKRTIRSLVFKNGALCDEVARLNQRIQTVTEERKMLCKRLQHHERNRIRRLQTQLKKADAQTAKAAAKEPEEKVPAFYGEIIAKAAAEAQMMVQQEDSAEDSERTLSPSPTPSSMSPTPVEADEQMAIESPPSCAYSESNSKDNGMDYESLESSPRHSSPSSSYDDRKTMAASPLDRRSASSSHHDMSTPSSYNEAASPMDSSMEPPVEAAIGRPQSTKMRFLHPPVTYNQVFLPLPIIQ</sequence>
<evidence type="ECO:0000313" key="4">
    <source>
        <dbReference type="Proteomes" id="UP000298663"/>
    </source>
</evidence>
<dbReference type="AlphaFoldDB" id="A0A4U8UUT0"/>
<dbReference type="Proteomes" id="UP000298663">
    <property type="component" value="Chromosome X"/>
</dbReference>
<proteinExistence type="predicted"/>
<gene>
    <name evidence="3" type="ORF">L596_004085</name>
</gene>
<feature type="region of interest" description="Disordered" evidence="2">
    <location>
        <begin position="1"/>
        <end position="82"/>
    </location>
</feature>
<feature type="compositionally biased region" description="Polar residues" evidence="2">
    <location>
        <begin position="10"/>
        <end position="19"/>
    </location>
</feature>
<dbReference type="EMBL" id="CM016762">
    <property type="protein sequence ID" value="TMS37071.1"/>
    <property type="molecule type" value="Genomic_DNA"/>
</dbReference>
<feature type="compositionally biased region" description="Polar residues" evidence="2">
    <location>
        <begin position="28"/>
        <end position="74"/>
    </location>
</feature>
<feature type="compositionally biased region" description="Polar residues" evidence="2">
    <location>
        <begin position="289"/>
        <end position="298"/>
    </location>
</feature>
<organism evidence="3 4">
    <name type="scientific">Steinernema carpocapsae</name>
    <name type="common">Entomopathogenic nematode</name>
    <dbReference type="NCBI Taxonomy" id="34508"/>
    <lineage>
        <taxon>Eukaryota</taxon>
        <taxon>Metazoa</taxon>
        <taxon>Ecdysozoa</taxon>
        <taxon>Nematoda</taxon>
        <taxon>Chromadorea</taxon>
        <taxon>Rhabditida</taxon>
        <taxon>Tylenchina</taxon>
        <taxon>Panagrolaimomorpha</taxon>
        <taxon>Strongyloidoidea</taxon>
        <taxon>Steinernematidae</taxon>
        <taxon>Steinernema</taxon>
    </lineage>
</organism>
<feature type="compositionally biased region" description="Polar residues" evidence="2">
    <location>
        <begin position="353"/>
        <end position="365"/>
    </location>
</feature>
<dbReference type="OrthoDB" id="285793at2759"/>
<keyword evidence="4" id="KW-1185">Reference proteome</keyword>